<keyword evidence="1" id="KW-0805">Transcription regulation</keyword>
<name>A0ABT4DS80_9BACL</name>
<comment type="caution">
    <text evidence="5">The sequence shown here is derived from an EMBL/GenBank/DDBJ whole genome shotgun (WGS) entry which is preliminary data.</text>
</comment>
<gene>
    <name evidence="5" type="ORF">M5X09_10485</name>
</gene>
<dbReference type="InterPro" id="IPR036390">
    <property type="entry name" value="WH_DNA-bd_sf"/>
</dbReference>
<evidence type="ECO:0000256" key="3">
    <source>
        <dbReference type="ARBA" id="ARBA00023163"/>
    </source>
</evidence>
<dbReference type="GeneID" id="77002684"/>
<protein>
    <submittedName>
        <fullName evidence="5">MarR family transcriptional regulator</fullName>
    </submittedName>
</protein>
<dbReference type="EMBL" id="JAMDLW010000012">
    <property type="protein sequence ID" value="MCY9520100.1"/>
    <property type="molecule type" value="Genomic_DNA"/>
</dbReference>
<evidence type="ECO:0000256" key="2">
    <source>
        <dbReference type="ARBA" id="ARBA00023125"/>
    </source>
</evidence>
<evidence type="ECO:0000313" key="5">
    <source>
        <dbReference type="EMBL" id="MCY9520100.1"/>
    </source>
</evidence>
<dbReference type="SMART" id="SM00347">
    <property type="entry name" value="HTH_MARR"/>
    <property type="match status" value="1"/>
</dbReference>
<dbReference type="PANTHER" id="PTHR42756:SF1">
    <property type="entry name" value="TRANSCRIPTIONAL REPRESSOR OF EMRAB OPERON"/>
    <property type="match status" value="1"/>
</dbReference>
<dbReference type="Pfam" id="PF01047">
    <property type="entry name" value="MarR"/>
    <property type="match status" value="1"/>
</dbReference>
<dbReference type="InterPro" id="IPR000835">
    <property type="entry name" value="HTH_MarR-typ"/>
</dbReference>
<keyword evidence="3" id="KW-0804">Transcription</keyword>
<dbReference type="PANTHER" id="PTHR42756">
    <property type="entry name" value="TRANSCRIPTIONAL REGULATOR, MARR"/>
    <property type="match status" value="1"/>
</dbReference>
<reference evidence="5 6" key="1">
    <citation type="submission" date="2022-05" db="EMBL/GenBank/DDBJ databases">
        <title>Genome Sequencing of Bee-Associated Microbes.</title>
        <authorList>
            <person name="Dunlap C."/>
        </authorList>
    </citation>
    <scope>NUCLEOTIDE SEQUENCE [LARGE SCALE GENOMIC DNA]</scope>
    <source>
        <strain evidence="5 6">NRRL NRS-1438</strain>
    </source>
</reference>
<dbReference type="PRINTS" id="PR00598">
    <property type="entry name" value="HTHMARR"/>
</dbReference>
<evidence type="ECO:0000256" key="1">
    <source>
        <dbReference type="ARBA" id="ARBA00023015"/>
    </source>
</evidence>
<evidence type="ECO:0000259" key="4">
    <source>
        <dbReference type="PROSITE" id="PS50995"/>
    </source>
</evidence>
<sequence length="146" mass="16903">MPVKPELLELSTLFRLLLKRMTKEWNKRMIANLSFSQFRILYKLNEGGKKKVSELAEALCITSGAITGGTDKLIKEGLAERRRAEDDRRVVYIYITDKGREIVQLMLERQKETISMFFASLPNEDVGHLKRIFTQILENTEGQPKE</sequence>
<dbReference type="Gene3D" id="1.10.10.10">
    <property type="entry name" value="Winged helix-like DNA-binding domain superfamily/Winged helix DNA-binding domain"/>
    <property type="match status" value="1"/>
</dbReference>
<dbReference type="RefSeq" id="WP_087432260.1">
    <property type="nucleotide sequence ID" value="NZ_JAFFHZ010000001.1"/>
</dbReference>
<dbReference type="SUPFAM" id="SSF46785">
    <property type="entry name" value="Winged helix' DNA-binding domain"/>
    <property type="match status" value="1"/>
</dbReference>
<keyword evidence="2" id="KW-0238">DNA-binding</keyword>
<dbReference type="PROSITE" id="PS50995">
    <property type="entry name" value="HTH_MARR_2"/>
    <property type="match status" value="1"/>
</dbReference>
<proteinExistence type="predicted"/>
<evidence type="ECO:0000313" key="6">
    <source>
        <dbReference type="Proteomes" id="UP001207626"/>
    </source>
</evidence>
<keyword evidence="6" id="KW-1185">Reference proteome</keyword>
<dbReference type="InterPro" id="IPR036388">
    <property type="entry name" value="WH-like_DNA-bd_sf"/>
</dbReference>
<dbReference type="Proteomes" id="UP001207626">
    <property type="component" value="Unassembled WGS sequence"/>
</dbReference>
<feature type="domain" description="HTH marR-type" evidence="4">
    <location>
        <begin position="7"/>
        <end position="138"/>
    </location>
</feature>
<organism evidence="5 6">
    <name type="scientific">Paenibacillus apiarius</name>
    <dbReference type="NCBI Taxonomy" id="46240"/>
    <lineage>
        <taxon>Bacteria</taxon>
        <taxon>Bacillati</taxon>
        <taxon>Bacillota</taxon>
        <taxon>Bacilli</taxon>
        <taxon>Bacillales</taxon>
        <taxon>Paenibacillaceae</taxon>
        <taxon>Paenibacillus</taxon>
    </lineage>
</organism>
<accession>A0ABT4DS80</accession>